<protein>
    <submittedName>
        <fullName evidence="4">GNAT family N-acetyltransferase</fullName>
    </submittedName>
</protein>
<accession>A0A7S7SK61</accession>
<dbReference type="Proteomes" id="UP000593892">
    <property type="component" value="Chromosome"/>
</dbReference>
<dbReference type="InterPro" id="IPR000182">
    <property type="entry name" value="GNAT_dom"/>
</dbReference>
<evidence type="ECO:0000256" key="2">
    <source>
        <dbReference type="ARBA" id="ARBA00023315"/>
    </source>
</evidence>
<dbReference type="Gene3D" id="3.40.630.30">
    <property type="match status" value="1"/>
</dbReference>
<evidence type="ECO:0000313" key="5">
    <source>
        <dbReference type="Proteomes" id="UP000593892"/>
    </source>
</evidence>
<gene>
    <name evidence="4" type="ORF">IRI77_28410</name>
</gene>
<reference evidence="4 5" key="1">
    <citation type="submission" date="2020-10" db="EMBL/GenBank/DDBJ databases">
        <title>Complete genome sequence of Paludibaculum fermentans P105T, a facultatively anaerobic acidobacterium capable of dissimilatory Fe(III) reduction.</title>
        <authorList>
            <person name="Dedysh S.N."/>
            <person name="Beletsky A.V."/>
            <person name="Kulichevskaya I.S."/>
            <person name="Mardanov A.V."/>
            <person name="Ravin N.V."/>
        </authorList>
    </citation>
    <scope>NUCLEOTIDE SEQUENCE [LARGE SCALE GENOMIC DNA]</scope>
    <source>
        <strain evidence="4 5">P105</strain>
    </source>
</reference>
<dbReference type="AlphaFoldDB" id="A0A7S7SK61"/>
<dbReference type="KEGG" id="pfer:IRI77_28410"/>
<name>A0A7S7SK61_PALFE</name>
<evidence type="ECO:0000256" key="1">
    <source>
        <dbReference type="ARBA" id="ARBA00022679"/>
    </source>
</evidence>
<organism evidence="4 5">
    <name type="scientific">Paludibaculum fermentans</name>
    <dbReference type="NCBI Taxonomy" id="1473598"/>
    <lineage>
        <taxon>Bacteria</taxon>
        <taxon>Pseudomonadati</taxon>
        <taxon>Acidobacteriota</taxon>
        <taxon>Terriglobia</taxon>
        <taxon>Bryobacterales</taxon>
        <taxon>Bryobacteraceae</taxon>
        <taxon>Paludibaculum</taxon>
    </lineage>
</organism>
<feature type="domain" description="N-acetyltransferase" evidence="3">
    <location>
        <begin position="8"/>
        <end position="161"/>
    </location>
</feature>
<keyword evidence="2" id="KW-0012">Acyltransferase</keyword>
<keyword evidence="5" id="KW-1185">Reference proteome</keyword>
<evidence type="ECO:0000313" key="4">
    <source>
        <dbReference type="EMBL" id="QOY86680.1"/>
    </source>
</evidence>
<dbReference type="EMBL" id="CP063849">
    <property type="protein sequence ID" value="QOY86680.1"/>
    <property type="molecule type" value="Genomic_DNA"/>
</dbReference>
<dbReference type="PROSITE" id="PS51186">
    <property type="entry name" value="GNAT"/>
    <property type="match status" value="1"/>
</dbReference>
<dbReference type="InterPro" id="IPR016181">
    <property type="entry name" value="Acyl_CoA_acyltransferase"/>
</dbReference>
<evidence type="ECO:0000259" key="3">
    <source>
        <dbReference type="PROSITE" id="PS51186"/>
    </source>
</evidence>
<dbReference type="Pfam" id="PF00583">
    <property type="entry name" value="Acetyltransf_1"/>
    <property type="match status" value="1"/>
</dbReference>
<dbReference type="PANTHER" id="PTHR43877:SF2">
    <property type="entry name" value="AMINOALKYLPHOSPHONATE N-ACETYLTRANSFERASE-RELATED"/>
    <property type="match status" value="1"/>
</dbReference>
<dbReference type="GO" id="GO:0016747">
    <property type="term" value="F:acyltransferase activity, transferring groups other than amino-acyl groups"/>
    <property type="evidence" value="ECO:0007669"/>
    <property type="project" value="InterPro"/>
</dbReference>
<dbReference type="SUPFAM" id="SSF55729">
    <property type="entry name" value="Acyl-CoA N-acyltransferases (Nat)"/>
    <property type="match status" value="1"/>
</dbReference>
<dbReference type="CDD" id="cd04301">
    <property type="entry name" value="NAT_SF"/>
    <property type="match status" value="1"/>
</dbReference>
<dbReference type="PANTHER" id="PTHR43877">
    <property type="entry name" value="AMINOALKYLPHOSPHONATE N-ACETYLTRANSFERASE-RELATED-RELATED"/>
    <property type="match status" value="1"/>
</dbReference>
<sequence length="168" mass="18282">MDATPDTVFIRPFQAGDEHAFRALNEAWIAAIFTIEAKDREVLEHPVEKILTPGGHILMAVSGGRAVGCGALLAMPDGGFEVAKMAVDESLRGRGIGRMVLVALIDHSRNLGAPRLFLETNHQLANAIHLYESCGFVHMPPDRVKPSPYVRSDVSMEMLLPSGEALLR</sequence>
<dbReference type="RefSeq" id="WP_194448349.1">
    <property type="nucleotide sequence ID" value="NZ_CP063849.1"/>
</dbReference>
<proteinExistence type="predicted"/>
<dbReference type="InterPro" id="IPR050832">
    <property type="entry name" value="Bact_Acetyltransf"/>
</dbReference>
<keyword evidence="1 4" id="KW-0808">Transferase</keyword>